<accession>A0A913XYX6</accession>
<dbReference type="PANTHER" id="PTHR35348:SF1">
    <property type="entry name" value="TESTIS, PROSTATE AND PLACENTA-EXPRESSED PROTEIN"/>
    <property type="match status" value="1"/>
</dbReference>
<feature type="region of interest" description="Disordered" evidence="1">
    <location>
        <begin position="133"/>
        <end position="159"/>
    </location>
</feature>
<dbReference type="Proteomes" id="UP000887567">
    <property type="component" value="Unplaced"/>
</dbReference>
<proteinExistence type="predicted"/>
<evidence type="ECO:0000256" key="1">
    <source>
        <dbReference type="SAM" id="MobiDB-lite"/>
    </source>
</evidence>
<feature type="region of interest" description="Disordered" evidence="1">
    <location>
        <begin position="1"/>
        <end position="35"/>
    </location>
</feature>
<dbReference type="Pfam" id="PF22574">
    <property type="entry name" value="SPMIP8"/>
    <property type="match status" value="1"/>
</dbReference>
<dbReference type="RefSeq" id="XP_020912106.1">
    <property type="nucleotide sequence ID" value="XM_021056447.2"/>
</dbReference>
<dbReference type="OrthoDB" id="9970246at2759"/>
<reference evidence="2" key="1">
    <citation type="submission" date="2022-11" db="UniProtKB">
        <authorList>
            <consortium name="EnsemblMetazoa"/>
        </authorList>
    </citation>
    <scope>IDENTIFICATION</scope>
</reference>
<dbReference type="InterPro" id="IPR034584">
    <property type="entry name" value="SPMIP8"/>
</dbReference>
<organism evidence="2 3">
    <name type="scientific">Exaiptasia diaphana</name>
    <name type="common">Tropical sea anemone</name>
    <name type="synonym">Aiptasia pulchella</name>
    <dbReference type="NCBI Taxonomy" id="2652724"/>
    <lineage>
        <taxon>Eukaryota</taxon>
        <taxon>Metazoa</taxon>
        <taxon>Cnidaria</taxon>
        <taxon>Anthozoa</taxon>
        <taxon>Hexacorallia</taxon>
        <taxon>Actiniaria</taxon>
        <taxon>Aiptasiidae</taxon>
        <taxon>Exaiptasia</taxon>
    </lineage>
</organism>
<dbReference type="GeneID" id="110249860"/>
<dbReference type="EnsemblMetazoa" id="XM_021056447.2">
    <property type="protein sequence ID" value="XP_020912106.1"/>
    <property type="gene ID" value="LOC110249860"/>
</dbReference>
<name>A0A913XYX6_EXADI</name>
<evidence type="ECO:0000313" key="2">
    <source>
        <dbReference type="EnsemblMetazoa" id="XP_020912106.1"/>
    </source>
</evidence>
<protein>
    <submittedName>
        <fullName evidence="2">Uncharacterized protein</fullName>
    </submittedName>
</protein>
<feature type="compositionally biased region" description="Basic and acidic residues" evidence="1">
    <location>
        <begin position="12"/>
        <end position="30"/>
    </location>
</feature>
<sequence>MSRMAQPFGNRPYDRQGQRFSKHDPVRPHGTDYNYTPSRRMLVAVKEGMMHAKLPTYRRMDMDTFLRKLPIEHCRTSTSRKAGDFKNATITLFKPPETPLFGTRITETGRNLSSREYKPLESGGMVNFMKSNQEQTNQDEEEYRAATGHPSSRYDPREPYTYMPEPYLSKSADQLKFNGYAARYLAPRISGGWRYSLRQEPFIDLRGQRPIPATIYSRYRNPHPLISVSTTPWK</sequence>
<dbReference type="OMA" id="YPQYSRN"/>
<dbReference type="AlphaFoldDB" id="A0A913XYX6"/>
<dbReference type="PANTHER" id="PTHR35348">
    <property type="entry name" value="TESTIS, PROSTATE AND PLACENTA-EXPRESSED PROTEIN"/>
    <property type="match status" value="1"/>
</dbReference>
<evidence type="ECO:0000313" key="3">
    <source>
        <dbReference type="Proteomes" id="UP000887567"/>
    </source>
</evidence>
<keyword evidence="3" id="KW-1185">Reference proteome</keyword>
<dbReference type="KEGG" id="epa:110249860"/>